<keyword evidence="3" id="KW-1185">Reference proteome</keyword>
<evidence type="ECO:0000313" key="2">
    <source>
        <dbReference type="EMBL" id="OWR43785.1"/>
    </source>
</evidence>
<comment type="caution">
    <text evidence="2">The sequence shown here is derived from an EMBL/GenBank/DDBJ whole genome shotgun (WGS) entry which is preliminary data.</text>
</comment>
<keyword evidence="1" id="KW-0812">Transmembrane</keyword>
<feature type="transmembrane region" description="Helical" evidence="1">
    <location>
        <begin position="39"/>
        <end position="59"/>
    </location>
</feature>
<dbReference type="Proteomes" id="UP000007151">
    <property type="component" value="Unassembled WGS sequence"/>
</dbReference>
<gene>
    <name evidence="2" type="ORF">KGM_203373</name>
</gene>
<evidence type="ECO:0000313" key="3">
    <source>
        <dbReference type="Proteomes" id="UP000007151"/>
    </source>
</evidence>
<name>A0A212EQN0_DANPL</name>
<evidence type="ECO:0000256" key="1">
    <source>
        <dbReference type="SAM" id="Phobius"/>
    </source>
</evidence>
<dbReference type="KEGG" id="dpl:KGM_203373"/>
<dbReference type="eggNOG" id="ENOG502T4DC">
    <property type="taxonomic scope" value="Eukaryota"/>
</dbReference>
<feature type="transmembrane region" description="Helical" evidence="1">
    <location>
        <begin position="91"/>
        <end position="112"/>
    </location>
</feature>
<organism evidence="2 3">
    <name type="scientific">Danaus plexippus plexippus</name>
    <dbReference type="NCBI Taxonomy" id="278856"/>
    <lineage>
        <taxon>Eukaryota</taxon>
        <taxon>Metazoa</taxon>
        <taxon>Ecdysozoa</taxon>
        <taxon>Arthropoda</taxon>
        <taxon>Hexapoda</taxon>
        <taxon>Insecta</taxon>
        <taxon>Pterygota</taxon>
        <taxon>Neoptera</taxon>
        <taxon>Endopterygota</taxon>
        <taxon>Lepidoptera</taxon>
        <taxon>Glossata</taxon>
        <taxon>Ditrysia</taxon>
        <taxon>Papilionoidea</taxon>
        <taxon>Nymphalidae</taxon>
        <taxon>Danainae</taxon>
        <taxon>Danaini</taxon>
        <taxon>Danaina</taxon>
        <taxon>Danaus</taxon>
        <taxon>Danaus</taxon>
    </lineage>
</organism>
<dbReference type="EMBL" id="AGBW02013268">
    <property type="protein sequence ID" value="OWR43785.1"/>
    <property type="molecule type" value="Genomic_DNA"/>
</dbReference>
<protein>
    <submittedName>
        <fullName evidence="2">Uncharacterized protein</fullName>
    </submittedName>
</protein>
<feature type="transmembrane region" description="Helical" evidence="1">
    <location>
        <begin position="12"/>
        <end position="33"/>
    </location>
</feature>
<dbReference type="InParanoid" id="A0A212EQN0"/>
<keyword evidence="1" id="KW-0472">Membrane</keyword>
<keyword evidence="1" id="KW-1133">Transmembrane helix</keyword>
<accession>A0A212EQN0</accession>
<reference evidence="2 3" key="1">
    <citation type="journal article" date="2011" name="Cell">
        <title>The monarch butterfly genome yields insights into long-distance migration.</title>
        <authorList>
            <person name="Zhan S."/>
            <person name="Merlin C."/>
            <person name="Boore J.L."/>
            <person name="Reppert S.M."/>
        </authorList>
    </citation>
    <scope>NUCLEOTIDE SEQUENCE [LARGE SCALE GENOMIC DNA]</scope>
    <source>
        <strain evidence="2">F-2</strain>
    </source>
</reference>
<proteinExistence type="predicted"/>
<sequence>MRVFRWEHSVTGGILVTYTIGILGLALCAAVHTCKSLAFQAYLSGTGSVLMAVNAVVIYRRWRHSGDLTRVVAELLQALGVQLKRQVIIKISLSTAAAVLLLIDLFVAPFVMNK</sequence>
<dbReference type="AlphaFoldDB" id="A0A212EQN0"/>